<dbReference type="PIRSF" id="PIRSF005758">
    <property type="entry name" value="Shikimt_kin_arch"/>
    <property type="match status" value="1"/>
</dbReference>
<evidence type="ECO:0000313" key="17">
    <source>
        <dbReference type="EMBL" id="HEM67079.1"/>
    </source>
</evidence>
<dbReference type="GO" id="GO:0004765">
    <property type="term" value="F:shikimate kinase activity"/>
    <property type="evidence" value="ECO:0007669"/>
    <property type="project" value="UniProtKB-UniRule"/>
</dbReference>
<dbReference type="HAMAP" id="MF_00370">
    <property type="entry name" value="Shik_kinase_arch"/>
    <property type="match status" value="1"/>
</dbReference>
<dbReference type="Pfam" id="PF00288">
    <property type="entry name" value="GHMP_kinases_N"/>
    <property type="match status" value="1"/>
</dbReference>
<comment type="subcellular location">
    <subcellularLocation>
        <location evidence="1 14">Cytoplasm</location>
    </subcellularLocation>
</comment>
<comment type="similarity">
    <text evidence="3 14">Belongs to the GHMP kinase family. Archaeal shikimate kinase subfamily.</text>
</comment>
<keyword evidence="11 14" id="KW-0067">ATP-binding</keyword>
<gene>
    <name evidence="14" type="primary">aroK</name>
    <name evidence="17" type="ORF">ENO26_05885</name>
</gene>
<evidence type="ECO:0000256" key="9">
    <source>
        <dbReference type="ARBA" id="ARBA00022741"/>
    </source>
</evidence>
<evidence type="ECO:0000256" key="5">
    <source>
        <dbReference type="ARBA" id="ARBA00013853"/>
    </source>
</evidence>
<accession>A0A7J2U3D0</accession>
<dbReference type="GO" id="GO:0009423">
    <property type="term" value="P:chorismate biosynthetic process"/>
    <property type="evidence" value="ECO:0007669"/>
    <property type="project" value="UniProtKB-UniRule"/>
</dbReference>
<comment type="catalytic activity">
    <reaction evidence="13 14">
        <text>shikimate + ATP = 3-phosphoshikimate + ADP + H(+)</text>
        <dbReference type="Rhea" id="RHEA:13121"/>
        <dbReference type="ChEBI" id="CHEBI:15378"/>
        <dbReference type="ChEBI" id="CHEBI:30616"/>
        <dbReference type="ChEBI" id="CHEBI:36208"/>
        <dbReference type="ChEBI" id="CHEBI:145989"/>
        <dbReference type="ChEBI" id="CHEBI:456216"/>
        <dbReference type="EC" id="2.7.1.71"/>
    </reaction>
</comment>
<feature type="domain" description="GHMP kinase N-terminal" evidence="15">
    <location>
        <begin position="59"/>
        <end position="140"/>
    </location>
</feature>
<comment type="caution">
    <text evidence="17">The sequence shown here is derived from an EMBL/GenBank/DDBJ whole genome shotgun (WGS) entry which is preliminary data.</text>
</comment>
<keyword evidence="7 14" id="KW-0028">Amino-acid biosynthesis</keyword>
<dbReference type="EMBL" id="DSEU01000040">
    <property type="protein sequence ID" value="HEM67079.1"/>
    <property type="molecule type" value="Genomic_DNA"/>
</dbReference>
<dbReference type="GO" id="GO:0009073">
    <property type="term" value="P:aromatic amino acid family biosynthetic process"/>
    <property type="evidence" value="ECO:0007669"/>
    <property type="project" value="UniProtKB-KW"/>
</dbReference>
<comment type="pathway">
    <text evidence="2 14">Metabolic intermediate biosynthesis; chorismate biosynthesis; chorismate from D-erythrose 4-phosphate and phosphoenolpyruvate: step 5/7.</text>
</comment>
<sequence length="277" mass="29905">MRDGRGIREMLAWAGISIVNALPLGLGATVAINLRVLANIVKDYGECEDLSQTTLLQTILSYFKSRYSITKPCIKILSQIPSSSGLKSSSAVAIAIIKAITQRYNVYEPNIPQLAAELSKLAGVSFTGALDDAAAAYYGGMVFTDNTNMRVIRVCDVNDDLGVAVLIPSGVNRPRIDINEMRRYSSVFQSIFERALQGDVYNAMTLNGITIARILYKGFEEVAVKALKLGALAAGVSGNGPALFAVFREGDEGPFVELFSEHGKVLIARFVRLGEGM</sequence>
<evidence type="ECO:0000256" key="8">
    <source>
        <dbReference type="ARBA" id="ARBA00022679"/>
    </source>
</evidence>
<evidence type="ECO:0000256" key="2">
    <source>
        <dbReference type="ARBA" id="ARBA00004842"/>
    </source>
</evidence>
<keyword evidence="6 14" id="KW-0963">Cytoplasm</keyword>
<dbReference type="AlphaFoldDB" id="A0A7J2U3D0"/>
<keyword evidence="12 14" id="KW-0057">Aromatic amino acid biosynthesis</keyword>
<feature type="domain" description="GHMP kinase C-terminal" evidence="16">
    <location>
        <begin position="200"/>
        <end position="252"/>
    </location>
</feature>
<dbReference type="SUPFAM" id="SSF54211">
    <property type="entry name" value="Ribosomal protein S5 domain 2-like"/>
    <property type="match status" value="1"/>
</dbReference>
<evidence type="ECO:0000256" key="13">
    <source>
        <dbReference type="ARBA" id="ARBA00048567"/>
    </source>
</evidence>
<dbReference type="PRINTS" id="PR00958">
    <property type="entry name" value="HOMSERKINASE"/>
</dbReference>
<dbReference type="InterPro" id="IPR020568">
    <property type="entry name" value="Ribosomal_Su5_D2-typ_SF"/>
</dbReference>
<dbReference type="GO" id="GO:0008652">
    <property type="term" value="P:amino acid biosynthetic process"/>
    <property type="evidence" value="ECO:0007669"/>
    <property type="project" value="UniProtKB-KW"/>
</dbReference>
<evidence type="ECO:0000256" key="11">
    <source>
        <dbReference type="ARBA" id="ARBA00022840"/>
    </source>
</evidence>
<dbReference type="SUPFAM" id="SSF55060">
    <property type="entry name" value="GHMP Kinase, C-terminal domain"/>
    <property type="match status" value="1"/>
</dbReference>
<dbReference type="InterPro" id="IPR013750">
    <property type="entry name" value="GHMP_kinase_C_dom"/>
</dbReference>
<dbReference type="GO" id="GO:0005524">
    <property type="term" value="F:ATP binding"/>
    <property type="evidence" value="ECO:0007669"/>
    <property type="project" value="UniProtKB-UniRule"/>
</dbReference>
<evidence type="ECO:0000256" key="6">
    <source>
        <dbReference type="ARBA" id="ARBA00022490"/>
    </source>
</evidence>
<evidence type="ECO:0000259" key="15">
    <source>
        <dbReference type="Pfam" id="PF00288"/>
    </source>
</evidence>
<name>A0A7J2U3D0_9CREN</name>
<keyword evidence="8 14" id="KW-0808">Transferase</keyword>
<dbReference type="PANTHER" id="PTHR20861">
    <property type="entry name" value="HOMOSERINE/4-DIPHOSPHOCYTIDYL-2-C-METHYL-D-ERYTHRITOL KINASE"/>
    <property type="match status" value="1"/>
</dbReference>
<reference evidence="17" key="1">
    <citation type="journal article" date="2020" name="mSystems">
        <title>Genome- and Community-Level Interaction Insights into Carbon Utilization and Element Cycling Functions of Hydrothermarchaeota in Hydrothermal Sediment.</title>
        <authorList>
            <person name="Zhou Z."/>
            <person name="Liu Y."/>
            <person name="Xu W."/>
            <person name="Pan J."/>
            <person name="Luo Z.H."/>
            <person name="Li M."/>
        </authorList>
    </citation>
    <scope>NUCLEOTIDE SEQUENCE [LARGE SCALE GENOMIC DNA]</scope>
    <source>
        <strain evidence="17">SpSt-125</strain>
    </source>
</reference>
<dbReference type="InterPro" id="IPR036554">
    <property type="entry name" value="GHMP_kinase_C_sf"/>
</dbReference>
<evidence type="ECO:0000256" key="10">
    <source>
        <dbReference type="ARBA" id="ARBA00022777"/>
    </source>
</evidence>
<protein>
    <recommendedName>
        <fullName evidence="5 14">Shikimate kinase</fullName>
        <shortName evidence="14">SK</shortName>
        <ecNumber evidence="4 14">2.7.1.71</ecNumber>
    </recommendedName>
</protein>
<dbReference type="Pfam" id="PF08544">
    <property type="entry name" value="GHMP_kinases_C"/>
    <property type="match status" value="1"/>
</dbReference>
<evidence type="ECO:0000256" key="3">
    <source>
        <dbReference type="ARBA" id="ARBA00010202"/>
    </source>
</evidence>
<evidence type="ECO:0000256" key="14">
    <source>
        <dbReference type="HAMAP-Rule" id="MF_00370"/>
    </source>
</evidence>
<evidence type="ECO:0000256" key="12">
    <source>
        <dbReference type="ARBA" id="ARBA00023141"/>
    </source>
</evidence>
<dbReference type="InterPro" id="IPR006204">
    <property type="entry name" value="GHMP_kinase_N_dom"/>
</dbReference>
<dbReference type="NCBIfam" id="TIGR01920">
    <property type="entry name" value="Shik_kin_archae"/>
    <property type="match status" value="1"/>
</dbReference>
<keyword evidence="10 14" id="KW-0418">Kinase</keyword>
<dbReference type="Gene3D" id="3.30.230.10">
    <property type="match status" value="1"/>
</dbReference>
<dbReference type="Gene3D" id="3.30.70.890">
    <property type="entry name" value="GHMP kinase, C-terminal domain"/>
    <property type="match status" value="1"/>
</dbReference>
<dbReference type="InterPro" id="IPR010189">
    <property type="entry name" value="SK_arc"/>
</dbReference>
<dbReference type="GO" id="GO:0005737">
    <property type="term" value="C:cytoplasm"/>
    <property type="evidence" value="ECO:0007669"/>
    <property type="project" value="UniProtKB-SubCell"/>
</dbReference>
<evidence type="ECO:0000259" key="16">
    <source>
        <dbReference type="Pfam" id="PF08544"/>
    </source>
</evidence>
<evidence type="ECO:0000256" key="4">
    <source>
        <dbReference type="ARBA" id="ARBA00012154"/>
    </source>
</evidence>
<organism evidence="17">
    <name type="scientific">Ignisphaera aggregans</name>
    <dbReference type="NCBI Taxonomy" id="334771"/>
    <lineage>
        <taxon>Archaea</taxon>
        <taxon>Thermoproteota</taxon>
        <taxon>Thermoprotei</taxon>
        <taxon>Desulfurococcales</taxon>
        <taxon>Desulfurococcaceae</taxon>
        <taxon>Ignisphaera</taxon>
    </lineage>
</organism>
<dbReference type="InterPro" id="IPR014721">
    <property type="entry name" value="Ribsml_uS5_D2-typ_fold_subgr"/>
</dbReference>
<evidence type="ECO:0000256" key="1">
    <source>
        <dbReference type="ARBA" id="ARBA00004496"/>
    </source>
</evidence>
<keyword evidence="9 14" id="KW-0547">Nucleotide-binding</keyword>
<dbReference type="UniPathway" id="UPA00053">
    <property type="reaction ID" value="UER00088"/>
</dbReference>
<dbReference type="EC" id="2.7.1.71" evidence="4 14"/>
<proteinExistence type="inferred from homology"/>
<dbReference type="PANTHER" id="PTHR20861:SF3">
    <property type="entry name" value="SHIKIMATE KINASE"/>
    <property type="match status" value="1"/>
</dbReference>
<feature type="binding site" evidence="14">
    <location>
        <begin position="81"/>
        <end position="91"/>
    </location>
    <ligand>
        <name>ATP</name>
        <dbReference type="ChEBI" id="CHEBI:30616"/>
    </ligand>
</feature>
<evidence type="ECO:0000256" key="7">
    <source>
        <dbReference type="ARBA" id="ARBA00022605"/>
    </source>
</evidence>